<keyword evidence="8" id="KW-1185">Reference proteome</keyword>
<keyword evidence="4" id="KW-0804">Transcription</keyword>
<dbReference type="SUPFAM" id="SSF57701">
    <property type="entry name" value="Zn2/Cys6 DNA-binding domain"/>
    <property type="match status" value="1"/>
</dbReference>
<keyword evidence="3" id="KW-0238">DNA-binding</keyword>
<evidence type="ECO:0000256" key="1">
    <source>
        <dbReference type="ARBA" id="ARBA00022723"/>
    </source>
</evidence>
<dbReference type="GO" id="GO:0045944">
    <property type="term" value="P:positive regulation of transcription by RNA polymerase II"/>
    <property type="evidence" value="ECO:0007669"/>
    <property type="project" value="TreeGrafter"/>
</dbReference>
<organism evidence="7 8">
    <name type="scientific">Candida maltosa (strain Xu316)</name>
    <name type="common">Yeast</name>
    <dbReference type="NCBI Taxonomy" id="1245528"/>
    <lineage>
        <taxon>Eukaryota</taxon>
        <taxon>Fungi</taxon>
        <taxon>Dikarya</taxon>
        <taxon>Ascomycota</taxon>
        <taxon>Saccharomycotina</taxon>
        <taxon>Pichiomycetes</taxon>
        <taxon>Debaryomycetaceae</taxon>
        <taxon>Candida/Lodderomyces clade</taxon>
        <taxon>Candida</taxon>
    </lineage>
</organism>
<dbReference type="OMA" id="HGPFTWH"/>
<dbReference type="SMART" id="SM00906">
    <property type="entry name" value="Fungal_trans"/>
    <property type="match status" value="1"/>
</dbReference>
<dbReference type="EMBL" id="AOGT01001083">
    <property type="protein sequence ID" value="EMG48507.1"/>
    <property type="molecule type" value="Genomic_DNA"/>
</dbReference>
<feature type="domain" description="Zn(2)-C6 fungal-type" evidence="6">
    <location>
        <begin position="22"/>
        <end position="51"/>
    </location>
</feature>
<protein>
    <recommendedName>
        <fullName evidence="6">Zn(2)-C6 fungal-type domain-containing protein</fullName>
    </recommendedName>
</protein>
<comment type="caution">
    <text evidence="7">The sequence shown here is derived from an EMBL/GenBank/DDBJ whole genome shotgun (WGS) entry which is preliminary data.</text>
</comment>
<keyword evidence="1" id="KW-0479">Metal-binding</keyword>
<evidence type="ECO:0000256" key="2">
    <source>
        <dbReference type="ARBA" id="ARBA00023015"/>
    </source>
</evidence>
<dbReference type="GO" id="GO:0008270">
    <property type="term" value="F:zinc ion binding"/>
    <property type="evidence" value="ECO:0007669"/>
    <property type="project" value="InterPro"/>
</dbReference>
<dbReference type="GO" id="GO:0000978">
    <property type="term" value="F:RNA polymerase II cis-regulatory region sequence-specific DNA binding"/>
    <property type="evidence" value="ECO:0007669"/>
    <property type="project" value="TreeGrafter"/>
</dbReference>
<dbReference type="STRING" id="1245528.M3HM40"/>
<dbReference type="PROSITE" id="PS00463">
    <property type="entry name" value="ZN2_CY6_FUNGAL_1"/>
    <property type="match status" value="1"/>
</dbReference>
<evidence type="ECO:0000256" key="4">
    <source>
        <dbReference type="ARBA" id="ARBA00023163"/>
    </source>
</evidence>
<dbReference type="PANTHER" id="PTHR31069:SF12">
    <property type="entry name" value="TRANSCRIPTION FACTOR DOMAIN-CONTAINING PROTEIN"/>
    <property type="match status" value="1"/>
</dbReference>
<evidence type="ECO:0000313" key="7">
    <source>
        <dbReference type="EMBL" id="EMG48507.1"/>
    </source>
</evidence>
<dbReference type="GO" id="GO:0006351">
    <property type="term" value="P:DNA-templated transcription"/>
    <property type="evidence" value="ECO:0007669"/>
    <property type="project" value="InterPro"/>
</dbReference>
<dbReference type="GO" id="GO:0005634">
    <property type="term" value="C:nucleus"/>
    <property type="evidence" value="ECO:0007669"/>
    <property type="project" value="TreeGrafter"/>
</dbReference>
<keyword evidence="2" id="KW-0805">Transcription regulation</keyword>
<dbReference type="HOGENOM" id="CLU_005934_0_0_1"/>
<evidence type="ECO:0000256" key="3">
    <source>
        <dbReference type="ARBA" id="ARBA00023125"/>
    </source>
</evidence>
<dbReference type="InterPro" id="IPR036864">
    <property type="entry name" value="Zn2-C6_fun-type_DNA-bd_sf"/>
</dbReference>
<dbReference type="OrthoDB" id="2943660at2759"/>
<dbReference type="Pfam" id="PF00172">
    <property type="entry name" value="Zn_clus"/>
    <property type="match status" value="1"/>
</dbReference>
<dbReference type="InterPro" id="IPR007219">
    <property type="entry name" value="XnlR_reg_dom"/>
</dbReference>
<dbReference type="PANTHER" id="PTHR31069">
    <property type="entry name" value="OLEATE-ACTIVATED TRANSCRIPTION FACTOR 1-RELATED"/>
    <property type="match status" value="1"/>
</dbReference>
<gene>
    <name evidence="7" type="ORF">G210_0908</name>
</gene>
<accession>M3HM40</accession>
<sequence>MTEEGERKLDEPAIKRRRKVLSCVECKRRKIGCDRNNPCNKCQQFGRECRYFEQPLDVADTPDTTKPSNGKINVNRLSVRGRILDYVEERKTKSTESSPKTVTSPINETSPDLSVTTLKNSNAYLVSEDINSIVSRFVNGASVIGINPISSPDDKINFFNFESLSVDPSKYEINHGPFTWHAFIKMDPAMAYLSSFLAAKSKELSDYSAFSENAQSFTHAPFQVLQRLKLSSKQFSDRQINKSAIPLGLNFVPDDEVGDLRDKIEKILPDKTIVWIHVSRLFKFLYPFVPFIDEESFVDSLESIIGPSDGPYEKITVKISHALDYSTLGILLLILRLSYLSLISNDDEFNSMVLNNAPVCEDCKFTQEELVNLNKILRIEIGIESTFLASDCFWKFGIYQKSCLPIMQLALMLRVYFFVCPEDPDGPDRNKFQICTGLLVQIAYSIGLNREPTKLGLTDVKTNNIRRKIWHELVYLDLNQGAFYGTPTSIRPQFCDTKFPFYEEGNSNMKATFFDRLLLDCNTVVQGLNKVLRTTLDSVMQLEDISMTEVVLNINKLEVYISKHIAIDLKVFVDGFNETDDTYTFKDKLLIGYYIQNKLSLVAVYYHIFLFYEKRDEMDFAYFYLKKAACILIEDMLPSCFEILNHFHYWFLYSGSLFTNPLIAASWHNANGFMFAILIRVQFTLRNLRRTLDSDSEELKLWERLFTTFIATSEEFCIEI</sequence>
<reference evidence="7 8" key="1">
    <citation type="submission" date="2013-02" db="EMBL/GenBank/DDBJ databases">
        <title>Genome sequence of Candida maltosa Xu316, a potential industrial strain for xylitol and ethanol production.</title>
        <authorList>
            <person name="Yu J."/>
            <person name="Wang Q."/>
            <person name="Geng X."/>
            <person name="Bao W."/>
            <person name="He P."/>
            <person name="Cai J."/>
        </authorList>
    </citation>
    <scope>NUCLEOTIDE SEQUENCE [LARGE SCALE GENOMIC DNA]</scope>
    <source>
        <strain evidence="8">Xu316</strain>
    </source>
</reference>
<dbReference type="Gene3D" id="4.10.240.10">
    <property type="entry name" value="Zn(2)-C6 fungal-type DNA-binding domain"/>
    <property type="match status" value="1"/>
</dbReference>
<proteinExistence type="predicted"/>
<evidence type="ECO:0000259" key="6">
    <source>
        <dbReference type="PROSITE" id="PS50048"/>
    </source>
</evidence>
<dbReference type="CDD" id="cd12148">
    <property type="entry name" value="fungal_TF_MHR"/>
    <property type="match status" value="1"/>
</dbReference>
<dbReference type="AlphaFoldDB" id="M3HM40"/>
<dbReference type="SMART" id="SM00066">
    <property type="entry name" value="GAL4"/>
    <property type="match status" value="1"/>
</dbReference>
<dbReference type="Proteomes" id="UP000011777">
    <property type="component" value="Unassembled WGS sequence"/>
</dbReference>
<dbReference type="GO" id="GO:0000981">
    <property type="term" value="F:DNA-binding transcription factor activity, RNA polymerase II-specific"/>
    <property type="evidence" value="ECO:0007669"/>
    <property type="project" value="InterPro"/>
</dbReference>
<evidence type="ECO:0000313" key="8">
    <source>
        <dbReference type="Proteomes" id="UP000011777"/>
    </source>
</evidence>
<keyword evidence="5" id="KW-0539">Nucleus</keyword>
<dbReference type="eggNOG" id="ENOG502R8BB">
    <property type="taxonomic scope" value="Eukaryota"/>
</dbReference>
<evidence type="ECO:0000256" key="5">
    <source>
        <dbReference type="ARBA" id="ARBA00023242"/>
    </source>
</evidence>
<dbReference type="InterPro" id="IPR050675">
    <property type="entry name" value="OAF3"/>
</dbReference>
<dbReference type="PROSITE" id="PS50048">
    <property type="entry name" value="ZN2_CY6_FUNGAL_2"/>
    <property type="match status" value="1"/>
</dbReference>
<name>M3HM40_CANMX</name>
<dbReference type="InterPro" id="IPR001138">
    <property type="entry name" value="Zn2Cys6_DnaBD"/>
</dbReference>
<dbReference type="Pfam" id="PF04082">
    <property type="entry name" value="Fungal_trans"/>
    <property type="match status" value="1"/>
</dbReference>
<dbReference type="CDD" id="cd00067">
    <property type="entry name" value="GAL4"/>
    <property type="match status" value="1"/>
</dbReference>